<evidence type="ECO:0000259" key="8">
    <source>
        <dbReference type="Pfam" id="PF02608"/>
    </source>
</evidence>
<evidence type="ECO:0000313" key="10">
    <source>
        <dbReference type="Proteomes" id="UP000007575"/>
    </source>
</evidence>
<evidence type="ECO:0000256" key="7">
    <source>
        <dbReference type="SAM" id="SignalP"/>
    </source>
</evidence>
<evidence type="ECO:0000256" key="2">
    <source>
        <dbReference type="ARBA" id="ARBA00008610"/>
    </source>
</evidence>
<dbReference type="KEGG" id="dgo:DGo_CA1173"/>
<feature type="signal peptide" evidence="7">
    <location>
        <begin position="1"/>
        <end position="18"/>
    </location>
</feature>
<proteinExistence type="inferred from homology"/>
<dbReference type="Gene3D" id="3.40.50.2300">
    <property type="match status" value="2"/>
</dbReference>
<dbReference type="STRING" id="745776.DGo_CA1173"/>
<dbReference type="HOGENOM" id="CLU_038813_0_0_0"/>
<comment type="similarity">
    <text evidence="2">Belongs to the BMP lipoprotein family.</text>
</comment>
<dbReference type="PANTHER" id="PTHR34296">
    <property type="entry name" value="TRANSCRIPTIONAL ACTIVATOR PROTEIN MED"/>
    <property type="match status" value="1"/>
</dbReference>
<evidence type="ECO:0000313" key="9">
    <source>
        <dbReference type="EMBL" id="AFD25100.1"/>
    </source>
</evidence>
<keyword evidence="6 9" id="KW-0449">Lipoprotein</keyword>
<dbReference type="InterPro" id="IPR003760">
    <property type="entry name" value="PnrA-like"/>
</dbReference>
<evidence type="ECO:0000256" key="4">
    <source>
        <dbReference type="ARBA" id="ARBA00022729"/>
    </source>
</evidence>
<dbReference type="AlphaFoldDB" id="H8GRQ3"/>
<protein>
    <submittedName>
        <fullName evidence="9">Basic membrane lipoprotein, Med/BMP family</fullName>
    </submittedName>
</protein>
<comment type="subcellular location">
    <subcellularLocation>
        <location evidence="1">Cell membrane</location>
        <topology evidence="1">Lipid-anchor</topology>
    </subcellularLocation>
</comment>
<keyword evidence="4 7" id="KW-0732">Signal</keyword>
<feature type="domain" description="ABC transporter substrate-binding protein PnrA-like" evidence="8">
    <location>
        <begin position="263"/>
        <end position="364"/>
    </location>
</feature>
<evidence type="ECO:0000256" key="1">
    <source>
        <dbReference type="ARBA" id="ARBA00004193"/>
    </source>
</evidence>
<dbReference type="OrthoDB" id="9769871at2"/>
<sequence length="365" mass="38285">MKKIMMLALAVTTSLAAAQTVRVGMAYDAGGKADKSFNQSAYEGASRAAKQLGIQTKDFEPSDPSQNIQGVRSFAKEGFDLTIGVGFANNASISTVAKENPDLYFGLIDDVSTAKNVASLVFNEEQGSYLVGYLAGMNSSTGVVGFVGGMDIPLIHKFEAGYTAGVKAANPKARVVAQYVGTTPDAWNNPAKAKEIAASMRGRGADIIFAAAGGSGGGVVDYVRQTQCLKAAQLPSGVKFSSDNFKNVAKSSGYKAACAGNTRPMFFIGVDSNQNYLGDFDKNPATMNHGLTSMLKRVDNAVYALISDVKADKFKGGERRFGLKDGGVGYAVDQYNKALISSAQVAKVEAVKAQIISGAIKVPTK</sequence>
<keyword evidence="5" id="KW-0472">Membrane</keyword>
<dbReference type="InterPro" id="IPR028082">
    <property type="entry name" value="Peripla_BP_I"/>
</dbReference>
<gene>
    <name evidence="9" type="ordered locus">DGo_CA1173</name>
</gene>
<keyword evidence="10" id="KW-1185">Reference proteome</keyword>
<dbReference type="Proteomes" id="UP000007575">
    <property type="component" value="Chromosome"/>
</dbReference>
<feature type="domain" description="ABC transporter substrate-binding protein PnrA-like" evidence="8">
    <location>
        <begin position="25"/>
        <end position="225"/>
    </location>
</feature>
<dbReference type="InterPro" id="IPR050957">
    <property type="entry name" value="BMP_lipoprotein"/>
</dbReference>
<organism evidence="9 10">
    <name type="scientific">Deinococcus gobiensis (strain DSM 21396 / JCM 16679 / CGMCC 1.7299 / I-0)</name>
    <dbReference type="NCBI Taxonomy" id="745776"/>
    <lineage>
        <taxon>Bacteria</taxon>
        <taxon>Thermotogati</taxon>
        <taxon>Deinococcota</taxon>
        <taxon>Deinococci</taxon>
        <taxon>Deinococcales</taxon>
        <taxon>Deinococcaceae</taxon>
        <taxon>Deinococcus</taxon>
    </lineage>
</organism>
<dbReference type="eggNOG" id="COG1744">
    <property type="taxonomic scope" value="Bacteria"/>
</dbReference>
<dbReference type="PATRIC" id="fig|745776.4.peg.1209"/>
<accession>H8GRQ3</accession>
<dbReference type="Pfam" id="PF02608">
    <property type="entry name" value="Bmp"/>
    <property type="match status" value="2"/>
</dbReference>
<dbReference type="RefSeq" id="WP_014684583.1">
    <property type="nucleotide sequence ID" value="NC_017790.1"/>
</dbReference>
<dbReference type="PANTHER" id="PTHR34296:SF2">
    <property type="entry name" value="ABC TRANSPORTER GUANOSINE-BINDING PROTEIN NUPN"/>
    <property type="match status" value="1"/>
</dbReference>
<feature type="chain" id="PRO_5003612434" evidence="7">
    <location>
        <begin position="19"/>
        <end position="365"/>
    </location>
</feature>
<dbReference type="SUPFAM" id="SSF53822">
    <property type="entry name" value="Periplasmic binding protein-like I"/>
    <property type="match status" value="1"/>
</dbReference>
<dbReference type="GO" id="GO:0005886">
    <property type="term" value="C:plasma membrane"/>
    <property type="evidence" value="ECO:0007669"/>
    <property type="project" value="UniProtKB-SubCell"/>
</dbReference>
<keyword evidence="3" id="KW-1003">Cell membrane</keyword>
<evidence type="ECO:0000256" key="6">
    <source>
        <dbReference type="ARBA" id="ARBA00023288"/>
    </source>
</evidence>
<reference evidence="9 10" key="1">
    <citation type="journal article" date="2012" name="PLoS ONE">
        <title>Genome sequence and transcriptome analysis of the radioresistant bacterium Deinococcus gobiensis: insights into the extreme environmental adaptations.</title>
        <authorList>
            <person name="Yuan M."/>
            <person name="Chen M."/>
            <person name="Zhang W."/>
            <person name="Lu W."/>
            <person name="Wang J."/>
            <person name="Yang M."/>
            <person name="Zhao P."/>
            <person name="Tang R."/>
            <person name="Li X."/>
            <person name="Hao Y."/>
            <person name="Zhou Z."/>
            <person name="Zhan Y."/>
            <person name="Yu H."/>
            <person name="Teng C."/>
            <person name="Yan Y."/>
            <person name="Ping S."/>
            <person name="Wang Y."/>
            <person name="Lin M."/>
        </authorList>
    </citation>
    <scope>NUCLEOTIDE SEQUENCE [LARGE SCALE GENOMIC DNA]</scope>
    <source>
        <strain evidence="9 10">I-0</strain>
    </source>
</reference>
<name>H8GRQ3_DEIGI</name>
<evidence type="ECO:0000256" key="5">
    <source>
        <dbReference type="ARBA" id="ARBA00023136"/>
    </source>
</evidence>
<dbReference type="CDD" id="cd06354">
    <property type="entry name" value="PBP1_PrnA-like"/>
    <property type="match status" value="1"/>
</dbReference>
<dbReference type="EMBL" id="CP002191">
    <property type="protein sequence ID" value="AFD25100.1"/>
    <property type="molecule type" value="Genomic_DNA"/>
</dbReference>
<evidence type="ECO:0000256" key="3">
    <source>
        <dbReference type="ARBA" id="ARBA00022475"/>
    </source>
</evidence>